<dbReference type="Proteomes" id="UP000315700">
    <property type="component" value="Chromosome"/>
</dbReference>
<dbReference type="Gene3D" id="3.40.50.300">
    <property type="entry name" value="P-loop containing nucleotide triphosphate hydrolases"/>
    <property type="match status" value="1"/>
</dbReference>
<evidence type="ECO:0000313" key="3">
    <source>
        <dbReference type="Proteomes" id="UP000315700"/>
    </source>
</evidence>
<gene>
    <name evidence="2" type="ORF">Pan44_02380</name>
</gene>
<keyword evidence="3" id="KW-1185">Reference proteome</keyword>
<accession>A0A517S7X4</accession>
<dbReference type="InterPro" id="IPR046461">
    <property type="entry name" value="TerL_ATPase"/>
</dbReference>
<dbReference type="AlphaFoldDB" id="A0A517S7X4"/>
<evidence type="ECO:0000259" key="1">
    <source>
        <dbReference type="Pfam" id="PF03354"/>
    </source>
</evidence>
<dbReference type="Gene3D" id="3.30.420.240">
    <property type="match status" value="1"/>
</dbReference>
<proteinExistence type="predicted"/>
<feature type="domain" description="Terminase large subunit-like ATPase" evidence="1">
    <location>
        <begin position="73"/>
        <end position="223"/>
    </location>
</feature>
<dbReference type="Pfam" id="PF03354">
    <property type="entry name" value="TerL_ATPase"/>
    <property type="match status" value="1"/>
</dbReference>
<dbReference type="InParanoid" id="A0A517S7X4"/>
<sequence length="503" mass="56171">MSRPTRVEGNRMLAAGWSLLCGGARLAAERGPASFRRMLAIDPRRPSEWFSEELQPWQERDFGLLDGAWEGLVHGRAAHPGVLRRAYRERPRGHSKTTDTAVQLAWVLIAARKPLNGLVAAADLEQAQLVQRALQRLARANPHLLGGLQFLESSIRNPASGCLLKVISSDVRSSWGELPDFVICDELCHWKSADLWYSLLSSAAKKPESVMLVLSNAGVGRGWQWAAREAARTDPAWCFSTLPRPQAPWITEESLEEQRRLLPPAVFARLWLNQWQHSDGEFVSLAEASACRDEALAPRHEGEPGRDYVASIDYAEKHDLTVGCICHREGAAILVDRMDVVRPSPLRATPVRWVSDWIHSVASAFPGVRFILDPHQLVSVIQSLESRFPIERYGFRGGQGNFEMAITLRQLILERQVRWYRGCGTVPGEEGLDRPDDLERELASLVIREQSGGRFRFDHRNDGEHHDDRSFALGVACQALVEHPAGGEVVWDIVSPEQGGLLG</sequence>
<dbReference type="InterPro" id="IPR027417">
    <property type="entry name" value="P-loop_NTPase"/>
</dbReference>
<dbReference type="KEGG" id="ccos:Pan44_02380"/>
<protein>
    <submittedName>
        <fullName evidence="2">Phage Terminase</fullName>
    </submittedName>
</protein>
<reference evidence="2 3" key="1">
    <citation type="submission" date="2019-02" db="EMBL/GenBank/DDBJ databases">
        <title>Deep-cultivation of Planctomycetes and their phenomic and genomic characterization uncovers novel biology.</title>
        <authorList>
            <person name="Wiegand S."/>
            <person name="Jogler M."/>
            <person name="Boedeker C."/>
            <person name="Pinto D."/>
            <person name="Vollmers J."/>
            <person name="Rivas-Marin E."/>
            <person name="Kohn T."/>
            <person name="Peeters S.H."/>
            <person name="Heuer A."/>
            <person name="Rast P."/>
            <person name="Oberbeckmann S."/>
            <person name="Bunk B."/>
            <person name="Jeske O."/>
            <person name="Meyerdierks A."/>
            <person name="Storesund J.E."/>
            <person name="Kallscheuer N."/>
            <person name="Luecker S."/>
            <person name="Lage O.M."/>
            <person name="Pohl T."/>
            <person name="Merkel B.J."/>
            <person name="Hornburger P."/>
            <person name="Mueller R.-W."/>
            <person name="Bruemmer F."/>
            <person name="Labrenz M."/>
            <person name="Spormann A.M."/>
            <person name="Op den Camp H."/>
            <person name="Overmann J."/>
            <person name="Amann R."/>
            <person name="Jetten M.S.M."/>
            <person name="Mascher T."/>
            <person name="Medema M.H."/>
            <person name="Devos D.P."/>
            <person name="Kaster A.-K."/>
            <person name="Ovreas L."/>
            <person name="Rohde M."/>
            <person name="Galperin M.Y."/>
            <person name="Jogler C."/>
        </authorList>
    </citation>
    <scope>NUCLEOTIDE SEQUENCE [LARGE SCALE GENOMIC DNA]</scope>
    <source>
        <strain evidence="2 3">Pan44</strain>
    </source>
</reference>
<dbReference type="OrthoDB" id="208344at2"/>
<dbReference type="RefSeq" id="WP_145026462.1">
    <property type="nucleotide sequence ID" value="NZ_CP036271.1"/>
</dbReference>
<dbReference type="EMBL" id="CP036271">
    <property type="protein sequence ID" value="QDT52229.1"/>
    <property type="molecule type" value="Genomic_DNA"/>
</dbReference>
<organism evidence="2 3">
    <name type="scientific">Caulifigura coniformis</name>
    <dbReference type="NCBI Taxonomy" id="2527983"/>
    <lineage>
        <taxon>Bacteria</taxon>
        <taxon>Pseudomonadati</taxon>
        <taxon>Planctomycetota</taxon>
        <taxon>Planctomycetia</taxon>
        <taxon>Planctomycetales</taxon>
        <taxon>Planctomycetaceae</taxon>
        <taxon>Caulifigura</taxon>
    </lineage>
</organism>
<name>A0A517S7X4_9PLAN</name>
<evidence type="ECO:0000313" key="2">
    <source>
        <dbReference type="EMBL" id="QDT52229.1"/>
    </source>
</evidence>